<dbReference type="Pfam" id="PF01403">
    <property type="entry name" value="Sema"/>
    <property type="match status" value="1"/>
</dbReference>
<feature type="compositionally biased region" description="Polar residues" evidence="2">
    <location>
        <begin position="17"/>
        <end position="31"/>
    </location>
</feature>
<dbReference type="GO" id="GO:0008360">
    <property type="term" value="P:regulation of cell shape"/>
    <property type="evidence" value="ECO:0007669"/>
    <property type="project" value="TreeGrafter"/>
</dbReference>
<keyword evidence="3" id="KW-0472">Membrane</keyword>
<comment type="caution">
    <text evidence="5">The sequence shown here is derived from an EMBL/GenBank/DDBJ whole genome shotgun (WGS) entry which is preliminary data.</text>
</comment>
<feature type="domain" description="Sema" evidence="4">
    <location>
        <begin position="139"/>
        <end position="525"/>
    </location>
</feature>
<keyword evidence="3" id="KW-0812">Transmembrane</keyword>
<dbReference type="Proteomes" id="UP000194236">
    <property type="component" value="Unassembled WGS sequence"/>
</dbReference>
<dbReference type="CDD" id="cd11236">
    <property type="entry name" value="Sema_plexin_like"/>
    <property type="match status" value="1"/>
</dbReference>
<evidence type="ECO:0000256" key="2">
    <source>
        <dbReference type="SAM" id="MobiDB-lite"/>
    </source>
</evidence>
<keyword evidence="3" id="KW-1133">Transmembrane helix</keyword>
<feature type="transmembrane region" description="Helical" evidence="3">
    <location>
        <begin position="40"/>
        <end position="58"/>
    </location>
</feature>
<dbReference type="SUPFAM" id="SSF101912">
    <property type="entry name" value="Sema domain"/>
    <property type="match status" value="1"/>
</dbReference>
<dbReference type="GO" id="GO:0005886">
    <property type="term" value="C:plasma membrane"/>
    <property type="evidence" value="ECO:0007669"/>
    <property type="project" value="TreeGrafter"/>
</dbReference>
<dbReference type="OrthoDB" id="125363at2759"/>
<dbReference type="InterPro" id="IPR015943">
    <property type="entry name" value="WD40/YVTN_repeat-like_dom_sf"/>
</dbReference>
<dbReference type="Gene3D" id="2.130.10.10">
    <property type="entry name" value="YVTN repeat-like/Quinoprotein amine dehydrogenase"/>
    <property type="match status" value="1"/>
</dbReference>
<dbReference type="GO" id="GO:0002116">
    <property type="term" value="C:semaphorin receptor complex"/>
    <property type="evidence" value="ECO:0007669"/>
    <property type="project" value="TreeGrafter"/>
</dbReference>
<feature type="region of interest" description="Disordered" evidence="2">
    <location>
        <begin position="1"/>
        <end position="33"/>
    </location>
</feature>
<dbReference type="GO" id="GO:0030334">
    <property type="term" value="P:regulation of cell migration"/>
    <property type="evidence" value="ECO:0007669"/>
    <property type="project" value="TreeGrafter"/>
</dbReference>
<feature type="region of interest" description="Disordered" evidence="2">
    <location>
        <begin position="104"/>
        <end position="147"/>
    </location>
</feature>
<proteinExistence type="predicted"/>
<dbReference type="InterPro" id="IPR001627">
    <property type="entry name" value="Semap_dom"/>
</dbReference>
<reference evidence="5 6" key="1">
    <citation type="submission" date="2017-03" db="EMBL/GenBank/DDBJ databases">
        <title>Genome Survey of Euroglyphus maynei.</title>
        <authorList>
            <person name="Arlian L.G."/>
            <person name="Morgan M.S."/>
            <person name="Rider S.D."/>
        </authorList>
    </citation>
    <scope>NUCLEOTIDE SEQUENCE [LARGE SCALE GENOMIC DNA]</scope>
    <source>
        <strain evidence="5">Arlian Lab</strain>
        <tissue evidence="5">Whole body</tissue>
    </source>
</reference>
<dbReference type="EMBL" id="MUJZ01016867">
    <property type="protein sequence ID" value="OTF80725.1"/>
    <property type="molecule type" value="Genomic_DNA"/>
</dbReference>
<dbReference type="SMART" id="SM00630">
    <property type="entry name" value="Sema"/>
    <property type="match status" value="1"/>
</dbReference>
<name>A0A1Y3BNK7_EURMA</name>
<dbReference type="InterPro" id="IPR031148">
    <property type="entry name" value="Plexin"/>
</dbReference>
<protein>
    <submittedName>
        <fullName evidence="5">Plexin B-like protein</fullName>
    </submittedName>
</protein>
<dbReference type="PROSITE" id="PS51004">
    <property type="entry name" value="SEMA"/>
    <property type="match status" value="1"/>
</dbReference>
<feature type="compositionally biased region" description="Basic residues" evidence="2">
    <location>
        <begin position="111"/>
        <end position="131"/>
    </location>
</feature>
<evidence type="ECO:0000313" key="5">
    <source>
        <dbReference type="EMBL" id="OTF80725.1"/>
    </source>
</evidence>
<accession>A0A1Y3BNK7</accession>
<dbReference type="AlphaFoldDB" id="A0A1Y3BNK7"/>
<dbReference type="GO" id="GO:0017154">
    <property type="term" value="F:semaphorin receptor activity"/>
    <property type="evidence" value="ECO:0007669"/>
    <property type="project" value="InterPro"/>
</dbReference>
<gene>
    <name evidence="5" type="ORF">BLA29_003400</name>
</gene>
<dbReference type="GO" id="GO:0008045">
    <property type="term" value="P:motor neuron axon guidance"/>
    <property type="evidence" value="ECO:0007669"/>
    <property type="project" value="TreeGrafter"/>
</dbReference>
<dbReference type="GO" id="GO:0007162">
    <property type="term" value="P:negative regulation of cell adhesion"/>
    <property type="evidence" value="ECO:0007669"/>
    <property type="project" value="TreeGrafter"/>
</dbReference>
<evidence type="ECO:0000256" key="1">
    <source>
        <dbReference type="PROSITE-ProRule" id="PRU00352"/>
    </source>
</evidence>
<evidence type="ECO:0000256" key="3">
    <source>
        <dbReference type="SAM" id="Phobius"/>
    </source>
</evidence>
<dbReference type="InterPro" id="IPR036352">
    <property type="entry name" value="Semap_dom_sf"/>
</dbReference>
<feature type="non-terminal residue" evidence="5">
    <location>
        <position position="525"/>
    </location>
</feature>
<organism evidence="5 6">
    <name type="scientific">Euroglyphus maynei</name>
    <name type="common">Mayne's house dust mite</name>
    <dbReference type="NCBI Taxonomy" id="6958"/>
    <lineage>
        <taxon>Eukaryota</taxon>
        <taxon>Metazoa</taxon>
        <taxon>Ecdysozoa</taxon>
        <taxon>Arthropoda</taxon>
        <taxon>Chelicerata</taxon>
        <taxon>Arachnida</taxon>
        <taxon>Acari</taxon>
        <taxon>Acariformes</taxon>
        <taxon>Sarcoptiformes</taxon>
        <taxon>Astigmata</taxon>
        <taxon>Psoroptidia</taxon>
        <taxon>Analgoidea</taxon>
        <taxon>Pyroglyphidae</taxon>
        <taxon>Pyroglyphinae</taxon>
        <taxon>Euroglyphus</taxon>
    </lineage>
</organism>
<sequence>MANEKCNNSDDDDDNNLWPSWTSNGRPSTMTKTRRRCQQIPLIWLILGLFITLSSPSICEILRLKNLSSSSSSSPASMNAVVNYSSPMRKNLVKNNDTLIVSSPSSCLHSNSRHKHHREQTLRHKHHHKRRDTGSKDQSIELSKSATNSVMATNGDSTLRSYTTSNKSINFTHVELDSITGNIYVGASNWIFQLDSNTLRVEHAVRTGPIRDSSICPPSDCSGVDANLVQITNNVNKILLVEPYARMLIVCGSVHQGACTRHRLEDISQHEELIPLPVASNDENSSTIAFVGPARYFGVQLTPILYVAATDTRIGPYRDMVPAISGRSLESTRLFTIIDRGFADSARVDISSNIRDYFLVHYVYGFYANDYVYFAQVQRRSYLRTLEEMGYVTRLSRVCVSDAGFHTYTELTLECVNHYSSKSFNDHVVEQFNLLQDATIVKAGADLSDSFNIERGSLVLIGVFANSHDHTNRPNGGKSAVCVYPITDIEQRFAENIHLCYNGSVYSRNMDYIAGSVNQCPEPGV</sequence>
<evidence type="ECO:0000259" key="4">
    <source>
        <dbReference type="PROSITE" id="PS51004"/>
    </source>
</evidence>
<dbReference type="GO" id="GO:0050772">
    <property type="term" value="P:positive regulation of axonogenesis"/>
    <property type="evidence" value="ECO:0007669"/>
    <property type="project" value="TreeGrafter"/>
</dbReference>
<dbReference type="PANTHER" id="PTHR22625:SF44">
    <property type="entry name" value="PLEXIN-B"/>
    <property type="match status" value="1"/>
</dbReference>
<evidence type="ECO:0000313" key="6">
    <source>
        <dbReference type="Proteomes" id="UP000194236"/>
    </source>
</evidence>
<dbReference type="PANTHER" id="PTHR22625">
    <property type="entry name" value="PLEXIN"/>
    <property type="match status" value="1"/>
</dbReference>
<keyword evidence="6" id="KW-1185">Reference proteome</keyword>
<comment type="caution">
    <text evidence="1">Lacks conserved residue(s) required for the propagation of feature annotation.</text>
</comment>
<dbReference type="GO" id="GO:0097374">
    <property type="term" value="P:sensory neuron axon guidance"/>
    <property type="evidence" value="ECO:0007669"/>
    <property type="project" value="TreeGrafter"/>
</dbReference>